<protein>
    <submittedName>
        <fullName evidence="1">Uncharacterized protein</fullName>
    </submittedName>
</protein>
<sequence>MLKKYTLKVSISKKDEPLGIPSSTGFISLLKPQNSVSEVPFAPPVY</sequence>
<reference evidence="1" key="2">
    <citation type="journal article" date="2024" name="Heliyon">
        <title>Complete genome sequence of the novel virulent phage PMBT24 infecting Enterocloster bolteae from the human gut.</title>
        <authorList>
            <person name="Sprotte S."/>
            <person name="Brinks E."/>
            <person name="Neve H."/>
            <person name="Franz C.M.A.P."/>
        </authorList>
    </citation>
    <scope>NUCLEOTIDE SEQUENCE</scope>
</reference>
<accession>A0AAT9TRD9</accession>
<organism evidence="1">
    <name type="scientific">Enterocloster phage PMBT24</name>
    <dbReference type="NCBI Taxonomy" id="3025413"/>
    <lineage>
        <taxon>Viruses</taxon>
        <taxon>Duplodnaviria</taxon>
        <taxon>Heunggongvirae</taxon>
        <taxon>Uroviricota</taxon>
        <taxon>Caudoviricetes</taxon>
    </lineage>
</organism>
<proteinExistence type="predicted"/>
<name>A0AAT9TRD9_9CAUD</name>
<dbReference type="EMBL" id="OQ326496">
    <property type="protein sequence ID" value="WDQ45510.1"/>
    <property type="molecule type" value="Genomic_DNA"/>
</dbReference>
<reference evidence="1" key="1">
    <citation type="submission" date="2023-01" db="EMBL/GenBank/DDBJ databases">
        <authorList>
            <person name="Sprotte S."/>
            <person name="Brinks E."/>
        </authorList>
    </citation>
    <scope>NUCLEOTIDE SEQUENCE</scope>
</reference>
<evidence type="ECO:0000313" key="1">
    <source>
        <dbReference type="EMBL" id="WDQ45510.1"/>
    </source>
</evidence>